<dbReference type="GO" id="GO:0016020">
    <property type="term" value="C:membrane"/>
    <property type="evidence" value="ECO:0007669"/>
    <property type="project" value="UniProtKB-SubCell"/>
</dbReference>
<feature type="transmembrane region" description="Helical" evidence="6">
    <location>
        <begin position="255"/>
        <end position="275"/>
    </location>
</feature>
<feature type="transmembrane region" description="Helical" evidence="6">
    <location>
        <begin position="164"/>
        <end position="183"/>
    </location>
</feature>
<evidence type="ECO:0000256" key="6">
    <source>
        <dbReference type="SAM" id="Phobius"/>
    </source>
</evidence>
<feature type="domain" description="EamA" evidence="7">
    <location>
        <begin position="165"/>
        <end position="296"/>
    </location>
</feature>
<feature type="transmembrane region" description="Helical" evidence="6">
    <location>
        <begin position="89"/>
        <end position="107"/>
    </location>
</feature>
<dbReference type="Pfam" id="PF00892">
    <property type="entry name" value="EamA"/>
    <property type="match status" value="1"/>
</dbReference>
<feature type="transmembrane region" description="Helical" evidence="6">
    <location>
        <begin position="140"/>
        <end position="158"/>
    </location>
</feature>
<reference evidence="8" key="1">
    <citation type="submission" date="2022-06" db="EMBL/GenBank/DDBJ databases">
        <title>Genomic Encyclopedia of Archaeal and Bacterial Type Strains, Phase II (KMG-II): from individual species to whole genera.</title>
        <authorList>
            <person name="Goeker M."/>
        </authorList>
    </citation>
    <scope>NUCLEOTIDE SEQUENCE</scope>
    <source>
        <strain evidence="8">DSM 43935</strain>
    </source>
</reference>
<evidence type="ECO:0000256" key="3">
    <source>
        <dbReference type="ARBA" id="ARBA00022692"/>
    </source>
</evidence>
<dbReference type="InterPro" id="IPR037185">
    <property type="entry name" value="EmrE-like"/>
</dbReference>
<evidence type="ECO:0000313" key="9">
    <source>
        <dbReference type="Proteomes" id="UP001206128"/>
    </source>
</evidence>
<comment type="similarity">
    <text evidence="2">Belongs to the EamA transporter family.</text>
</comment>
<evidence type="ECO:0000313" key="8">
    <source>
        <dbReference type="EMBL" id="MCP2166411.1"/>
    </source>
</evidence>
<keyword evidence="3 6" id="KW-0812">Transmembrane</keyword>
<dbReference type="InterPro" id="IPR000620">
    <property type="entry name" value="EamA_dom"/>
</dbReference>
<evidence type="ECO:0000256" key="4">
    <source>
        <dbReference type="ARBA" id="ARBA00022989"/>
    </source>
</evidence>
<dbReference type="InterPro" id="IPR050638">
    <property type="entry name" value="AA-Vitamin_Transporters"/>
</dbReference>
<accession>A0AAE3GDV6</accession>
<evidence type="ECO:0000256" key="1">
    <source>
        <dbReference type="ARBA" id="ARBA00004141"/>
    </source>
</evidence>
<dbReference type="SUPFAM" id="SSF103481">
    <property type="entry name" value="Multidrug resistance efflux transporter EmrE"/>
    <property type="match status" value="2"/>
</dbReference>
<feature type="transmembrane region" description="Helical" evidence="6">
    <location>
        <begin position="281"/>
        <end position="298"/>
    </location>
</feature>
<keyword evidence="5 6" id="KW-0472">Membrane</keyword>
<evidence type="ECO:0000259" key="7">
    <source>
        <dbReference type="Pfam" id="PF00892"/>
    </source>
</evidence>
<feature type="transmembrane region" description="Helical" evidence="6">
    <location>
        <begin position="220"/>
        <end position="243"/>
    </location>
</feature>
<dbReference type="Gene3D" id="1.10.3730.20">
    <property type="match status" value="1"/>
</dbReference>
<dbReference type="PANTHER" id="PTHR32322">
    <property type="entry name" value="INNER MEMBRANE TRANSPORTER"/>
    <property type="match status" value="1"/>
</dbReference>
<evidence type="ECO:0000256" key="5">
    <source>
        <dbReference type="ARBA" id="ARBA00023136"/>
    </source>
</evidence>
<keyword evidence="9" id="KW-1185">Reference proteome</keyword>
<proteinExistence type="inferred from homology"/>
<name>A0AAE3GDV6_9PSEU</name>
<comment type="caution">
    <text evidence="8">The sequence shown here is derived from an EMBL/GenBank/DDBJ whole genome shotgun (WGS) entry which is preliminary data.</text>
</comment>
<protein>
    <submittedName>
        <fullName evidence="8">Inner membrane transporter RhtA</fullName>
    </submittedName>
</protein>
<organism evidence="8 9">
    <name type="scientific">Goodfellowiella coeruleoviolacea</name>
    <dbReference type="NCBI Taxonomy" id="334858"/>
    <lineage>
        <taxon>Bacteria</taxon>
        <taxon>Bacillati</taxon>
        <taxon>Actinomycetota</taxon>
        <taxon>Actinomycetes</taxon>
        <taxon>Pseudonocardiales</taxon>
        <taxon>Pseudonocardiaceae</taxon>
        <taxon>Goodfellowiella</taxon>
    </lineage>
</organism>
<dbReference type="EMBL" id="JAMTCK010000007">
    <property type="protein sequence ID" value="MCP2166411.1"/>
    <property type="molecule type" value="Genomic_DNA"/>
</dbReference>
<evidence type="ECO:0000256" key="2">
    <source>
        <dbReference type="ARBA" id="ARBA00007362"/>
    </source>
</evidence>
<sequence length="303" mass="30409">MVMAHVDRMSDAPAGGGGLAAIAGRTLGAVPPPALILAGIVTTQVGAAVAKQLFGLVGASGAVALRLVFAALVLLVVWRPSPRLNRRTLAVVAGYGAVLGGMNLVFYQAVERIPLGAAVTIEFLGPLAVAVLGSRRWLDGLWALLAGGGVVLLAGGGGSGGLNWLGVVFALLAGLGWAGYILLSAALGSQTSDGRGLALAMSFAGVLVAPVGVLDAGTALLQPTVLVAGVAVALLSSVVPYSLELEALRRMPPRVFGVLMSLEPAVAALAGLLVLHERLGVLQWLAICCVVAASVGATRSARR</sequence>
<dbReference type="AlphaFoldDB" id="A0AAE3GDV6"/>
<dbReference type="PANTHER" id="PTHR32322:SF2">
    <property type="entry name" value="EAMA DOMAIN-CONTAINING PROTEIN"/>
    <property type="match status" value="1"/>
</dbReference>
<feature type="transmembrane region" description="Helical" evidence="6">
    <location>
        <begin position="52"/>
        <end position="77"/>
    </location>
</feature>
<feature type="transmembrane region" description="Helical" evidence="6">
    <location>
        <begin position="195"/>
        <end position="214"/>
    </location>
</feature>
<feature type="transmembrane region" description="Helical" evidence="6">
    <location>
        <begin position="113"/>
        <end position="133"/>
    </location>
</feature>
<gene>
    <name evidence="8" type="ORF">LX83_003279</name>
</gene>
<keyword evidence="4 6" id="KW-1133">Transmembrane helix</keyword>
<comment type="subcellular location">
    <subcellularLocation>
        <location evidence="1">Membrane</location>
        <topology evidence="1">Multi-pass membrane protein</topology>
    </subcellularLocation>
</comment>
<dbReference type="Proteomes" id="UP001206128">
    <property type="component" value="Unassembled WGS sequence"/>
</dbReference>